<name>A0A811KWP8_9BILA</name>
<reference evidence="3" key="1">
    <citation type="submission" date="2020-09" db="EMBL/GenBank/DDBJ databases">
        <authorList>
            <person name="Kikuchi T."/>
        </authorList>
    </citation>
    <scope>NUCLEOTIDE SEQUENCE</scope>
    <source>
        <strain evidence="3">SH1</strain>
    </source>
</reference>
<protein>
    <submittedName>
        <fullName evidence="3">Uncharacterized protein</fullName>
    </submittedName>
</protein>
<evidence type="ECO:0000256" key="2">
    <source>
        <dbReference type="SAM" id="SignalP"/>
    </source>
</evidence>
<keyword evidence="4" id="KW-1185">Reference proteome</keyword>
<dbReference type="Proteomes" id="UP000783686">
    <property type="component" value="Unassembled WGS sequence"/>
</dbReference>
<sequence>MSTRWALCVLAVAVAVCAHDNSTNEDINDVKNNPAAGRYYGVSNAYYPPYGPPQYNYEAPFDYKPLYDTHYCSVHGSFALTFSDVAPGDYNAENQGYAPPPTKRNRKYIREYCRFSAAQSDKACHFCCQVVARSAYTNKDDIISAIFAFDPANPTAGGAGAPISDDSYGHQPGYGAPPPPGNYGPPPPQPGYGQGPPPPAGYGSAPPPPQQYGAPYRQKRDAEAAPPSTAPDSYPVEPEHPAPAGSTVYKPINQCVCCAPKYK</sequence>
<feature type="region of interest" description="Disordered" evidence="1">
    <location>
        <begin position="157"/>
        <end position="248"/>
    </location>
</feature>
<accession>A0A811KWP8</accession>
<proteinExistence type="predicted"/>
<dbReference type="OrthoDB" id="5876247at2759"/>
<dbReference type="EMBL" id="CAJFDH010000004">
    <property type="protein sequence ID" value="CAD5220240.1"/>
    <property type="molecule type" value="Genomic_DNA"/>
</dbReference>
<organism evidence="3 4">
    <name type="scientific">Bursaphelenchus okinawaensis</name>
    <dbReference type="NCBI Taxonomy" id="465554"/>
    <lineage>
        <taxon>Eukaryota</taxon>
        <taxon>Metazoa</taxon>
        <taxon>Ecdysozoa</taxon>
        <taxon>Nematoda</taxon>
        <taxon>Chromadorea</taxon>
        <taxon>Rhabditida</taxon>
        <taxon>Tylenchina</taxon>
        <taxon>Tylenchomorpha</taxon>
        <taxon>Aphelenchoidea</taxon>
        <taxon>Aphelenchoididae</taxon>
        <taxon>Bursaphelenchus</taxon>
    </lineage>
</organism>
<gene>
    <name evidence="3" type="ORF">BOKJ2_LOCUS8845</name>
</gene>
<dbReference type="Proteomes" id="UP000614601">
    <property type="component" value="Unassembled WGS sequence"/>
</dbReference>
<comment type="caution">
    <text evidence="3">The sequence shown here is derived from an EMBL/GenBank/DDBJ whole genome shotgun (WGS) entry which is preliminary data.</text>
</comment>
<keyword evidence="2" id="KW-0732">Signal</keyword>
<evidence type="ECO:0000313" key="4">
    <source>
        <dbReference type="Proteomes" id="UP000614601"/>
    </source>
</evidence>
<feature type="compositionally biased region" description="Pro residues" evidence="1">
    <location>
        <begin position="175"/>
        <end position="210"/>
    </location>
</feature>
<feature type="chain" id="PRO_5035595376" evidence="2">
    <location>
        <begin position="19"/>
        <end position="263"/>
    </location>
</feature>
<evidence type="ECO:0000256" key="1">
    <source>
        <dbReference type="SAM" id="MobiDB-lite"/>
    </source>
</evidence>
<feature type="signal peptide" evidence="2">
    <location>
        <begin position="1"/>
        <end position="18"/>
    </location>
</feature>
<dbReference type="AlphaFoldDB" id="A0A811KWP8"/>
<evidence type="ECO:0000313" key="3">
    <source>
        <dbReference type="EMBL" id="CAD5220240.1"/>
    </source>
</evidence>
<dbReference type="EMBL" id="CAJFCW020000004">
    <property type="protein sequence ID" value="CAG9113401.1"/>
    <property type="molecule type" value="Genomic_DNA"/>
</dbReference>